<evidence type="ECO:0000256" key="8">
    <source>
        <dbReference type="ARBA" id="ARBA00023180"/>
    </source>
</evidence>
<evidence type="ECO:0000256" key="7">
    <source>
        <dbReference type="ARBA" id="ARBA00023136"/>
    </source>
</evidence>
<proteinExistence type="inferred from homology"/>
<reference evidence="14 16" key="3">
    <citation type="journal article" date="2016" name="Proc. Natl. Acad. Sci. U.S.A.">
        <title>Comparative genomics of biotechnologically important yeasts.</title>
        <authorList>
            <person name="Riley R."/>
            <person name="Haridas S."/>
            <person name="Wolfe K.H."/>
            <person name="Lopes M.R."/>
            <person name="Hittinger C.T."/>
            <person name="Goeker M."/>
            <person name="Salamov A.A."/>
            <person name="Wisecaver J.H."/>
            <person name="Long T.M."/>
            <person name="Calvey C.H."/>
            <person name="Aerts A.L."/>
            <person name="Barry K.W."/>
            <person name="Choi C."/>
            <person name="Clum A."/>
            <person name="Coughlan A.Y."/>
            <person name="Deshpande S."/>
            <person name="Douglass A.P."/>
            <person name="Hanson S.J."/>
            <person name="Klenk H.-P."/>
            <person name="LaButti K.M."/>
            <person name="Lapidus A."/>
            <person name="Lindquist E.A."/>
            <person name="Lipzen A.M."/>
            <person name="Meier-Kolthoff J.P."/>
            <person name="Ohm R.A."/>
            <person name="Otillar R.P."/>
            <person name="Pangilinan J.L."/>
            <person name="Peng Y."/>
            <person name="Rokas A."/>
            <person name="Rosa C.A."/>
            <person name="Scheuner C."/>
            <person name="Sibirny A.A."/>
            <person name="Slot J.C."/>
            <person name="Stielow J.B."/>
            <person name="Sun H."/>
            <person name="Kurtzman C.P."/>
            <person name="Blackwell M."/>
            <person name="Grigoriev I.V."/>
            <person name="Jeffries T.W."/>
        </authorList>
    </citation>
    <scope>NUCLEOTIDE SEQUENCE [LARGE SCALE GENOMIC DNA]</scope>
    <source>
        <strain evidence="16">ATCC 18201 / CBS 1600 / BCRC 20928 / JCM 3617 / NBRC 0987 / NRRL Y-1542</strain>
        <strain evidence="14">NRRL Y-1542</strain>
    </source>
</reference>
<evidence type="ECO:0000256" key="4">
    <source>
        <dbReference type="ARBA" id="ARBA00022692"/>
    </source>
</evidence>
<evidence type="ECO:0000313" key="14">
    <source>
        <dbReference type="EMBL" id="ODV74006.1"/>
    </source>
</evidence>
<sequence>MNKSGTTPPHTPKGRRRRTSSVGKIDLGDSVPGFSAQAETPSERRRSISRISALSRASSTDSEIWAKMWTACVELNHRHIWITPLAIMVVVYSAYFLSGNYTESNPLHMFVTVSYQVGDTSMYGKGIKDLAFILYYMVFFSFLREFVMQCILRPISTLVGLKKTSKINRFLEQSYSIFYYGTSGPFGLYVMYYSDLWLFRTDTMYATYPDKEIDYLYKVFFLGQAAFWAQQSVLLILQVEKPRKDYNELIMHHIVTMLLIWSSYVFNFHKMGLAVYITMDVSDFFLATSKVLNYLDSPLTGPWFIVFVGVWIYLRHWINMKILWSVLTEFRTVGPYRLNFATQQYKCWISQSITFALIFALNLLNCYWLFLILRILYRFVADNEARDERSDSEDEDDDEEEDNEDNKVQETLKEEEEETIEAKKDK</sequence>
<dbReference type="GeneID" id="30989281"/>
<protein>
    <submittedName>
        <fullName evidence="13">LAG1 protein</fullName>
    </submittedName>
    <submittedName>
        <fullName evidence="14">Longevity assurance proteins LAG1/LAC1</fullName>
    </submittedName>
</protein>
<evidence type="ECO:0000256" key="5">
    <source>
        <dbReference type="ARBA" id="ARBA00022824"/>
    </source>
</evidence>
<evidence type="ECO:0000256" key="6">
    <source>
        <dbReference type="ARBA" id="ARBA00022989"/>
    </source>
</evidence>
<dbReference type="GO" id="GO:0046513">
    <property type="term" value="P:ceramide biosynthetic process"/>
    <property type="evidence" value="ECO:0007669"/>
    <property type="project" value="InterPro"/>
</dbReference>
<feature type="transmembrane region" description="Helical" evidence="11">
    <location>
        <begin position="80"/>
        <end position="98"/>
    </location>
</feature>
<reference evidence="15" key="2">
    <citation type="journal article" date="2015" name="J. Biotechnol.">
        <title>The structure of the Cyberlindnera jadinii genome and its relation to Candida utilis analyzed by the occurrence of single nucleotide polymorphisms.</title>
        <authorList>
            <person name="Rupp O."/>
            <person name="Brinkrolf K."/>
            <person name="Buerth C."/>
            <person name="Kunigo M."/>
            <person name="Schneider J."/>
            <person name="Jaenicke S."/>
            <person name="Goesmann A."/>
            <person name="Puehler A."/>
            <person name="Jaeger K.-E."/>
            <person name="Ernst J.F."/>
        </authorList>
    </citation>
    <scope>NUCLEOTIDE SEQUENCE [LARGE SCALE GENOMIC DNA]</scope>
    <source>
        <strain evidence="15">ATCC 18201 / CBS 1600 / BCRC 20928 / JCM 3617 / NBRC 0987 / NRRL Y-1542</strain>
    </source>
</reference>
<evidence type="ECO:0000256" key="2">
    <source>
        <dbReference type="ARBA" id="ARBA00009808"/>
    </source>
</evidence>
<dbReference type="RefSeq" id="XP_020071045.1">
    <property type="nucleotide sequence ID" value="XM_020214885.1"/>
</dbReference>
<dbReference type="GO" id="GO:0050291">
    <property type="term" value="F:sphingosine N-acyltransferase activity"/>
    <property type="evidence" value="ECO:0007669"/>
    <property type="project" value="InterPro"/>
</dbReference>
<feature type="transmembrane region" description="Helical" evidence="11">
    <location>
        <begin position="177"/>
        <end position="195"/>
    </location>
</feature>
<keyword evidence="16" id="KW-1185">Reference proteome</keyword>
<gene>
    <name evidence="13" type="primary">LAG1</name>
    <name evidence="13" type="ORF">BN1211_5945</name>
    <name evidence="14" type="ORF">CYBJADRAFT_167394</name>
</gene>
<name>A0A0H5C9G4_CYBJN</name>
<evidence type="ECO:0000256" key="3">
    <source>
        <dbReference type="ARBA" id="ARBA00022679"/>
    </source>
</evidence>
<comment type="subcellular location">
    <subcellularLocation>
        <location evidence="1">Endoplasmic reticulum membrane</location>
        <topology evidence="1">Multi-pass membrane protein</topology>
    </subcellularLocation>
</comment>
<comment type="similarity">
    <text evidence="2">Belongs to the sphingosine N-acyltransferase family.</text>
</comment>
<keyword evidence="7 9" id="KW-0472">Membrane</keyword>
<dbReference type="PANTHER" id="PTHR12560:SF11">
    <property type="entry name" value="CERAMIDE SYNTHASE LAC1-RELATED"/>
    <property type="match status" value="1"/>
</dbReference>
<dbReference type="OrthoDB" id="3053196at2759"/>
<dbReference type="InterPro" id="IPR006634">
    <property type="entry name" value="TLC-dom"/>
</dbReference>
<evidence type="ECO:0000256" key="10">
    <source>
        <dbReference type="SAM" id="MobiDB-lite"/>
    </source>
</evidence>
<feature type="transmembrane region" description="Helical" evidence="11">
    <location>
        <begin position="353"/>
        <end position="377"/>
    </location>
</feature>
<keyword evidence="3" id="KW-0808">Transferase</keyword>
<organism evidence="13 15">
    <name type="scientific">Cyberlindnera jadinii (strain ATCC 18201 / CBS 1600 / BCRC 20928 / JCM 3617 / NBRC 0987 / NRRL Y-1542)</name>
    <name type="common">Torula yeast</name>
    <name type="synonym">Candida utilis</name>
    <dbReference type="NCBI Taxonomy" id="983966"/>
    <lineage>
        <taxon>Eukaryota</taxon>
        <taxon>Fungi</taxon>
        <taxon>Dikarya</taxon>
        <taxon>Ascomycota</taxon>
        <taxon>Saccharomycotina</taxon>
        <taxon>Saccharomycetes</taxon>
        <taxon>Phaffomycetales</taxon>
        <taxon>Phaffomycetaceae</taxon>
        <taxon>Cyberlindnera</taxon>
    </lineage>
</organism>
<dbReference type="Pfam" id="PF03798">
    <property type="entry name" value="TRAM_LAG1_CLN8"/>
    <property type="match status" value="1"/>
</dbReference>
<dbReference type="EMBL" id="CDQK01000007">
    <property type="protein sequence ID" value="CEP24973.1"/>
    <property type="molecule type" value="Genomic_DNA"/>
</dbReference>
<feature type="compositionally biased region" description="Acidic residues" evidence="10">
    <location>
        <begin position="390"/>
        <end position="404"/>
    </location>
</feature>
<dbReference type="SMART" id="SM00724">
    <property type="entry name" value="TLC"/>
    <property type="match status" value="1"/>
</dbReference>
<dbReference type="AlphaFoldDB" id="A0A0H5C9G4"/>
<dbReference type="GO" id="GO:0005789">
    <property type="term" value="C:endoplasmic reticulum membrane"/>
    <property type="evidence" value="ECO:0007669"/>
    <property type="project" value="UniProtKB-SubCell"/>
</dbReference>
<dbReference type="OMA" id="LCRLCML"/>
<feature type="region of interest" description="Disordered" evidence="10">
    <location>
        <begin position="384"/>
        <end position="426"/>
    </location>
</feature>
<feature type="domain" description="TLC" evidence="12">
    <location>
        <begin position="165"/>
        <end position="381"/>
    </location>
</feature>
<reference evidence="13" key="1">
    <citation type="submission" date="2014-12" db="EMBL/GenBank/DDBJ databases">
        <authorList>
            <person name="Jaenicke S."/>
        </authorList>
    </citation>
    <scope>NUCLEOTIDE SEQUENCE [LARGE SCALE GENOMIC DNA]</scope>
    <source>
        <strain evidence="13">CBS1600</strain>
    </source>
</reference>
<accession>A0A1E4S3A3</accession>
<dbReference type="EMBL" id="KV453929">
    <property type="protein sequence ID" value="ODV74006.1"/>
    <property type="molecule type" value="Genomic_DNA"/>
</dbReference>
<evidence type="ECO:0000313" key="16">
    <source>
        <dbReference type="Proteomes" id="UP000094389"/>
    </source>
</evidence>
<evidence type="ECO:0000313" key="13">
    <source>
        <dbReference type="EMBL" id="CEP24973.1"/>
    </source>
</evidence>
<feature type="transmembrane region" description="Helical" evidence="11">
    <location>
        <begin position="299"/>
        <end position="318"/>
    </location>
</feature>
<feature type="transmembrane region" description="Helical" evidence="11">
    <location>
        <begin position="215"/>
        <end position="237"/>
    </location>
</feature>
<dbReference type="InterPro" id="IPR016439">
    <property type="entry name" value="Lag1/Lac1-like"/>
</dbReference>
<dbReference type="PANTHER" id="PTHR12560">
    <property type="entry name" value="LONGEVITY ASSURANCE FACTOR 1 LAG1"/>
    <property type="match status" value="1"/>
</dbReference>
<keyword evidence="4 9" id="KW-0812">Transmembrane</keyword>
<dbReference type="Proteomes" id="UP000038830">
    <property type="component" value="Unassembled WGS sequence"/>
</dbReference>
<feature type="region of interest" description="Disordered" evidence="10">
    <location>
        <begin position="1"/>
        <end position="43"/>
    </location>
</feature>
<feature type="transmembrane region" description="Helical" evidence="11">
    <location>
        <begin position="133"/>
        <end position="156"/>
    </location>
</feature>
<dbReference type="STRING" id="983966.A0A0H5C9G4"/>
<dbReference type="Proteomes" id="UP000094389">
    <property type="component" value="Unassembled WGS sequence"/>
</dbReference>
<evidence type="ECO:0000256" key="1">
    <source>
        <dbReference type="ARBA" id="ARBA00004477"/>
    </source>
</evidence>
<evidence type="ECO:0000313" key="15">
    <source>
        <dbReference type="Proteomes" id="UP000038830"/>
    </source>
</evidence>
<keyword evidence="8" id="KW-0325">Glycoprotein</keyword>
<keyword evidence="6 11" id="KW-1133">Transmembrane helix</keyword>
<evidence type="ECO:0000259" key="12">
    <source>
        <dbReference type="PROSITE" id="PS50922"/>
    </source>
</evidence>
<evidence type="ECO:0000256" key="9">
    <source>
        <dbReference type="PROSITE-ProRule" id="PRU00205"/>
    </source>
</evidence>
<accession>A0A0H5C9G4</accession>
<evidence type="ECO:0000256" key="11">
    <source>
        <dbReference type="SAM" id="Phobius"/>
    </source>
</evidence>
<keyword evidence="5" id="KW-0256">Endoplasmic reticulum</keyword>
<dbReference type="PROSITE" id="PS50922">
    <property type="entry name" value="TLC"/>
    <property type="match status" value="1"/>
</dbReference>